<keyword evidence="5 7" id="KW-0067">ATP-binding</keyword>
<evidence type="ECO:0000313" key="10">
    <source>
        <dbReference type="EMBL" id="TDM14638.1"/>
    </source>
</evidence>
<dbReference type="InterPro" id="IPR022463">
    <property type="entry name" value="1-PFruKinase"/>
</dbReference>
<dbReference type="GO" id="GO:0005524">
    <property type="term" value="F:ATP binding"/>
    <property type="evidence" value="ECO:0007669"/>
    <property type="project" value="UniProtKB-UniRule"/>
</dbReference>
<dbReference type="FunFam" id="3.40.1190.20:FF:000001">
    <property type="entry name" value="Phosphofructokinase"/>
    <property type="match status" value="1"/>
</dbReference>
<proteinExistence type="inferred from homology"/>
<dbReference type="NCBIfam" id="TIGR03168">
    <property type="entry name" value="1-PFK"/>
    <property type="match status" value="1"/>
</dbReference>
<dbReference type="InterPro" id="IPR029056">
    <property type="entry name" value="Ribokinase-like"/>
</dbReference>
<dbReference type="GO" id="GO:0044281">
    <property type="term" value="P:small molecule metabolic process"/>
    <property type="evidence" value="ECO:0007669"/>
    <property type="project" value="UniProtKB-ARBA"/>
</dbReference>
<comment type="caution">
    <text evidence="10">The sequence shown here is derived from an EMBL/GenBank/DDBJ whole genome shotgun (WGS) entry which is preliminary data.</text>
</comment>
<evidence type="ECO:0000256" key="3">
    <source>
        <dbReference type="ARBA" id="ARBA00022741"/>
    </source>
</evidence>
<evidence type="ECO:0000256" key="5">
    <source>
        <dbReference type="ARBA" id="ARBA00022840"/>
    </source>
</evidence>
<evidence type="ECO:0000256" key="7">
    <source>
        <dbReference type="PIRNR" id="PIRNR000535"/>
    </source>
</evidence>
<dbReference type="OrthoDB" id="9801219at2"/>
<organism evidence="10 11">
    <name type="scientific">Macrococcus bovicus</name>
    <dbReference type="NCBI Taxonomy" id="69968"/>
    <lineage>
        <taxon>Bacteria</taxon>
        <taxon>Bacillati</taxon>
        <taxon>Bacillota</taxon>
        <taxon>Bacilli</taxon>
        <taxon>Bacillales</taxon>
        <taxon>Staphylococcaceae</taxon>
        <taxon>Macrococcus</taxon>
    </lineage>
</organism>
<name>A0A4V6PPV1_9STAP</name>
<protein>
    <recommendedName>
        <fullName evidence="7">Tagatose-6-phosphate kinase</fullName>
        <ecNumber evidence="7">2.7.1.144</ecNumber>
    </recommendedName>
</protein>
<dbReference type="NCBIfam" id="TIGR03828">
    <property type="entry name" value="pfkB"/>
    <property type="match status" value="1"/>
</dbReference>
<dbReference type="GO" id="GO:2001059">
    <property type="term" value="P:D-tagatose 6-phosphate catabolic process"/>
    <property type="evidence" value="ECO:0007669"/>
    <property type="project" value="UniProtKB-UniPathway"/>
</dbReference>
<evidence type="ECO:0000259" key="9">
    <source>
        <dbReference type="Pfam" id="PF00294"/>
    </source>
</evidence>
<dbReference type="InterPro" id="IPR011611">
    <property type="entry name" value="PfkB_dom"/>
</dbReference>
<dbReference type="InterPro" id="IPR002173">
    <property type="entry name" value="Carboh/pur_kinase_PfkB_CS"/>
</dbReference>
<dbReference type="UniPathway" id="UPA00704">
    <property type="reaction ID" value="UER00715"/>
</dbReference>
<evidence type="ECO:0000256" key="2">
    <source>
        <dbReference type="ARBA" id="ARBA00022679"/>
    </source>
</evidence>
<dbReference type="GO" id="GO:0008662">
    <property type="term" value="F:1-phosphofructokinase activity"/>
    <property type="evidence" value="ECO:0007669"/>
    <property type="project" value="UniProtKB-UniRule"/>
</dbReference>
<evidence type="ECO:0000256" key="8">
    <source>
        <dbReference type="RuleBase" id="RU369061"/>
    </source>
</evidence>
<dbReference type="GO" id="GO:0005988">
    <property type="term" value="P:lactose metabolic process"/>
    <property type="evidence" value="ECO:0007669"/>
    <property type="project" value="UniProtKB-KW"/>
</dbReference>
<dbReference type="Pfam" id="PF00294">
    <property type="entry name" value="PfkB"/>
    <property type="match status" value="1"/>
</dbReference>
<dbReference type="InterPro" id="IPR017583">
    <property type="entry name" value="Tagatose/fructose_Pkinase"/>
</dbReference>
<dbReference type="RefSeq" id="WP_133451367.1">
    <property type="nucleotide sequence ID" value="NZ_SCWF01000003.1"/>
</dbReference>
<comment type="function">
    <text evidence="8">Catalyzes the ATP-dependent phosphorylation of fructose-l-phosphate to fructose-l,6-bisphosphate.</text>
</comment>
<dbReference type="GO" id="GO:0009024">
    <property type="term" value="F:tagatose-6-phosphate kinase activity"/>
    <property type="evidence" value="ECO:0007669"/>
    <property type="project" value="UniProtKB-EC"/>
</dbReference>
<comment type="similarity">
    <text evidence="7">Belongs to the carbohydrate kinase PfkB family. LacC subfamily.</text>
</comment>
<evidence type="ECO:0000256" key="1">
    <source>
        <dbReference type="ARBA" id="ARBA00005380"/>
    </source>
</evidence>
<comment type="catalytic activity">
    <reaction evidence="6 8">
        <text>beta-D-fructose 1-phosphate + ATP = beta-D-fructose 1,6-bisphosphate + ADP + H(+)</text>
        <dbReference type="Rhea" id="RHEA:14213"/>
        <dbReference type="ChEBI" id="CHEBI:15378"/>
        <dbReference type="ChEBI" id="CHEBI:30616"/>
        <dbReference type="ChEBI" id="CHEBI:32966"/>
        <dbReference type="ChEBI" id="CHEBI:138881"/>
        <dbReference type="ChEBI" id="CHEBI:456216"/>
        <dbReference type="EC" id="2.7.1.56"/>
    </reaction>
</comment>
<dbReference type="SUPFAM" id="SSF53613">
    <property type="entry name" value="Ribokinase-like"/>
    <property type="match status" value="1"/>
</dbReference>
<dbReference type="AlphaFoldDB" id="A0A4V6PPV1"/>
<evidence type="ECO:0000256" key="4">
    <source>
        <dbReference type="ARBA" id="ARBA00022777"/>
    </source>
</evidence>
<dbReference type="Proteomes" id="UP000294843">
    <property type="component" value="Unassembled WGS sequence"/>
</dbReference>
<comment type="pathway">
    <text evidence="7">Carbohydrate metabolism; D-tagatose 6-phosphate degradation; D-glyceraldehyde 3-phosphate and glycerone phosphate from D-tagatose 6-phosphate: step 1/2.</text>
</comment>
<dbReference type="CDD" id="cd01164">
    <property type="entry name" value="FruK_PfkB_like"/>
    <property type="match status" value="1"/>
</dbReference>
<keyword evidence="2 7" id="KW-0808">Transferase</keyword>
<comment type="similarity">
    <text evidence="1">Belongs to the carbohydrate kinase pfkB family.</text>
</comment>
<dbReference type="GO" id="GO:0005829">
    <property type="term" value="C:cytosol"/>
    <property type="evidence" value="ECO:0007669"/>
    <property type="project" value="TreeGrafter"/>
</dbReference>
<dbReference type="PROSITE" id="PS00584">
    <property type="entry name" value="PFKB_KINASES_2"/>
    <property type="match status" value="1"/>
</dbReference>
<keyword evidence="4 8" id="KW-0418">Kinase</keyword>
<sequence length="300" mass="32332">MIYTVTLNPSVDYIVFTDTMKIGELNRASQTYKFAGGKGINVSRVLKSHGVESTALGFTGGFPGDFIKNSLQEDRIMTDFIEVAEDTRINIKLKGMAETEINAPGPSVTREQTEQLLQQIQRLSPDDTLVLAGSIPSSVDADIYSRIAQLCPGKIVVDAEKDLLLSVLDSQPEFIKPNKAELEQIFERKLETVDEIIDCARELIKKGAKNVMVSLGGEGALYVSESLVYQAEVPSGHVVNTVGSGDSTVAGMIAGMTQGLSIEESFKLAVASGTATAFTEDLATQEQIAHVLSDIKLTIV</sequence>
<dbReference type="EC" id="2.7.1.144" evidence="7"/>
<dbReference type="PANTHER" id="PTHR46566:SF1">
    <property type="entry name" value="1-PHOSPHOFRUCTOKINASE"/>
    <property type="match status" value="1"/>
</dbReference>
<dbReference type="EMBL" id="SCWF01000003">
    <property type="protein sequence ID" value="TDM14638.1"/>
    <property type="molecule type" value="Genomic_DNA"/>
</dbReference>
<keyword evidence="7" id="KW-0423">Lactose metabolism</keyword>
<reference evidence="10 11" key="1">
    <citation type="submission" date="2019-01" db="EMBL/GenBank/DDBJ databases">
        <title>Draft genome sequences of the type strains of six Macrococcus species.</title>
        <authorList>
            <person name="Mazhar S."/>
            <person name="Altermann E."/>
            <person name="Hill C."/>
            <person name="Mcauliffe O."/>
        </authorList>
    </citation>
    <scope>NUCLEOTIDE SEQUENCE [LARGE SCALE GENOMIC DNA]</scope>
    <source>
        <strain evidence="10 11">ATCC 51825</strain>
    </source>
</reference>
<dbReference type="PROSITE" id="PS00583">
    <property type="entry name" value="PFKB_KINASES_1"/>
    <property type="match status" value="1"/>
</dbReference>
<dbReference type="PIRSF" id="PIRSF000535">
    <property type="entry name" value="1PFK/6PFK/LacC"/>
    <property type="match status" value="1"/>
</dbReference>
<evidence type="ECO:0000256" key="6">
    <source>
        <dbReference type="ARBA" id="ARBA00047745"/>
    </source>
</evidence>
<evidence type="ECO:0000313" key="11">
    <source>
        <dbReference type="Proteomes" id="UP000294843"/>
    </source>
</evidence>
<feature type="domain" description="Carbohydrate kinase PfkB" evidence="9">
    <location>
        <begin position="12"/>
        <end position="279"/>
    </location>
</feature>
<dbReference type="Gene3D" id="3.40.1190.20">
    <property type="match status" value="1"/>
</dbReference>
<gene>
    <name evidence="10" type="primary">pfkB</name>
    <name evidence="10" type="ORF">ERX55_04270</name>
</gene>
<dbReference type="PANTHER" id="PTHR46566">
    <property type="entry name" value="1-PHOSPHOFRUCTOKINASE-RELATED"/>
    <property type="match status" value="1"/>
</dbReference>
<dbReference type="GO" id="GO:0016052">
    <property type="term" value="P:carbohydrate catabolic process"/>
    <property type="evidence" value="ECO:0007669"/>
    <property type="project" value="UniProtKB-ARBA"/>
</dbReference>
<comment type="catalytic activity">
    <reaction evidence="7">
        <text>D-tagatofuranose 6-phosphate + ATP = D-tagatofuranose 1,6-bisphosphate + ADP + H(+)</text>
        <dbReference type="Rhea" id="RHEA:12420"/>
        <dbReference type="ChEBI" id="CHEBI:15378"/>
        <dbReference type="ChEBI" id="CHEBI:30616"/>
        <dbReference type="ChEBI" id="CHEBI:58694"/>
        <dbReference type="ChEBI" id="CHEBI:58695"/>
        <dbReference type="ChEBI" id="CHEBI:456216"/>
        <dbReference type="EC" id="2.7.1.144"/>
    </reaction>
</comment>
<accession>A0A4V6PPV1</accession>
<keyword evidence="11" id="KW-1185">Reference proteome</keyword>
<keyword evidence="3 7" id="KW-0547">Nucleotide-binding</keyword>